<dbReference type="EMBL" id="CAJJDP010000066">
    <property type="protein sequence ID" value="CAD8176801.1"/>
    <property type="molecule type" value="Genomic_DNA"/>
</dbReference>
<gene>
    <name evidence="1" type="ORF">POCTA_138.1.T0670279</name>
</gene>
<protein>
    <submittedName>
        <fullName evidence="1">Uncharacterized protein</fullName>
    </submittedName>
</protein>
<dbReference type="Proteomes" id="UP000683925">
    <property type="component" value="Unassembled WGS sequence"/>
</dbReference>
<dbReference type="OMA" id="GRWIENS"/>
<organism evidence="1 2">
    <name type="scientific">Paramecium octaurelia</name>
    <dbReference type="NCBI Taxonomy" id="43137"/>
    <lineage>
        <taxon>Eukaryota</taxon>
        <taxon>Sar</taxon>
        <taxon>Alveolata</taxon>
        <taxon>Ciliophora</taxon>
        <taxon>Intramacronucleata</taxon>
        <taxon>Oligohymenophorea</taxon>
        <taxon>Peniculida</taxon>
        <taxon>Parameciidae</taxon>
        <taxon>Paramecium</taxon>
    </lineage>
</organism>
<reference evidence="1" key="1">
    <citation type="submission" date="2021-01" db="EMBL/GenBank/DDBJ databases">
        <authorList>
            <consortium name="Genoscope - CEA"/>
            <person name="William W."/>
        </authorList>
    </citation>
    <scope>NUCLEOTIDE SEQUENCE</scope>
</reference>
<dbReference type="OrthoDB" id="10412169at2759"/>
<evidence type="ECO:0000313" key="1">
    <source>
        <dbReference type="EMBL" id="CAD8176801.1"/>
    </source>
</evidence>
<sequence>MKQSVEFNNYQLIEEPYSWQGTQKVEELIQDNLLAQYQRLKVRIAITKENDLYYIRDGQILRMQFQKSISYNSDKMMIPSKLPNILYNLEQIQYLQWEGEYSKSNEKIGKWKAKWKGETLIDVGGYYNWDEKKHGLWKDIIQNYSKLVQVYECGIYNNDKKQGEWKYLYEEEKIGGGIYNQKSQKNGKWIDLSDDFMQDTYVTYSGEYKNDNKIGLWEIWLKHKKRAFTPYNTQCIGGGSYDDRGDGIKIGRWIELSDRLYERILITYNGQYRNGKKAGRWDIWLIQQSIYQSHKTNLLMQTQLYKDLHNVKSGGGSYNGENGVKIGKWIEINVGFSEHELITSSGEYRNGKKVGRWQTLDEMGGGQYAEKGQDLKSGRLIERSYDFSNDLKVFYKGQYNDGKKIGKWEIENERMQIGGGYYDEGQNGFKVGRWIELCEESRSNSLITFTGEYQYGKKIGRWDIWYQNYEKNKQIGGGLYDEKGLNIKIGKWIELSDRFSQGEKVIYSGEYKNNTRIGRWDIWYQKDKEFQRIGGGQYEDDGIKIGKWIELSKEFRSDYQPSEQITYHGEYNNGKKVGIWVEMNQKYKKLKELKYNN</sequence>
<proteinExistence type="predicted"/>
<comment type="caution">
    <text evidence="1">The sequence shown here is derived from an EMBL/GenBank/DDBJ whole genome shotgun (WGS) entry which is preliminary data.</text>
</comment>
<accession>A0A8S1VJ76</accession>
<name>A0A8S1VJ76_PAROT</name>
<dbReference type="AlphaFoldDB" id="A0A8S1VJ76"/>
<evidence type="ECO:0000313" key="2">
    <source>
        <dbReference type="Proteomes" id="UP000683925"/>
    </source>
</evidence>
<keyword evidence="2" id="KW-1185">Reference proteome</keyword>
<dbReference type="PANTHER" id="PTHR33706:SF1">
    <property type="entry name" value="TPR REPEAT PROTEIN"/>
    <property type="match status" value="1"/>
</dbReference>
<dbReference type="PANTHER" id="PTHR33706">
    <property type="entry name" value="MORN VARIANT REPEAT PROTEIN"/>
    <property type="match status" value="1"/>
</dbReference>